<evidence type="ECO:0000256" key="7">
    <source>
        <dbReference type="SAM" id="MobiDB-lite"/>
    </source>
</evidence>
<evidence type="ECO:0000259" key="9">
    <source>
        <dbReference type="Pfam" id="PF01545"/>
    </source>
</evidence>
<feature type="transmembrane region" description="Helical" evidence="8">
    <location>
        <begin position="121"/>
        <end position="144"/>
    </location>
</feature>
<proteinExistence type="predicted"/>
<keyword evidence="2" id="KW-0813">Transport</keyword>
<feature type="compositionally biased region" description="Basic residues" evidence="7">
    <location>
        <begin position="152"/>
        <end position="162"/>
    </location>
</feature>
<evidence type="ECO:0000256" key="8">
    <source>
        <dbReference type="SAM" id="Phobius"/>
    </source>
</evidence>
<dbReference type="EMBL" id="BMZO01000010">
    <property type="protein sequence ID" value="GHC77653.1"/>
    <property type="molecule type" value="Genomic_DNA"/>
</dbReference>
<dbReference type="PANTHER" id="PTHR45755">
    <property type="match status" value="1"/>
</dbReference>
<evidence type="ECO:0000256" key="4">
    <source>
        <dbReference type="ARBA" id="ARBA00022989"/>
    </source>
</evidence>
<dbReference type="NCBIfam" id="TIGR01297">
    <property type="entry name" value="CDF"/>
    <property type="match status" value="1"/>
</dbReference>
<dbReference type="InterPro" id="IPR002524">
    <property type="entry name" value="Cation_efflux"/>
</dbReference>
<evidence type="ECO:0000256" key="6">
    <source>
        <dbReference type="ARBA" id="ARBA00023136"/>
    </source>
</evidence>
<dbReference type="Gene3D" id="1.20.1510.10">
    <property type="entry name" value="Cation efflux protein transmembrane domain"/>
    <property type="match status" value="1"/>
</dbReference>
<keyword evidence="6 8" id="KW-0472">Membrane</keyword>
<feature type="transmembrane region" description="Helical" evidence="8">
    <location>
        <begin position="55"/>
        <end position="71"/>
    </location>
</feature>
<dbReference type="GO" id="GO:0016020">
    <property type="term" value="C:membrane"/>
    <property type="evidence" value="ECO:0007669"/>
    <property type="project" value="UniProtKB-SubCell"/>
</dbReference>
<gene>
    <name evidence="10" type="ORF">GCM10010136_29020</name>
</gene>
<feature type="transmembrane region" description="Helical" evidence="8">
    <location>
        <begin position="186"/>
        <end position="207"/>
    </location>
</feature>
<feature type="region of interest" description="Disordered" evidence="7">
    <location>
        <begin position="152"/>
        <end position="177"/>
    </location>
</feature>
<dbReference type="SUPFAM" id="SSF161111">
    <property type="entry name" value="Cation efflux protein transmembrane domain-like"/>
    <property type="match status" value="1"/>
</dbReference>
<feature type="domain" description="Cation efflux protein transmembrane" evidence="9">
    <location>
        <begin position="22"/>
        <end position="244"/>
    </location>
</feature>
<organism evidence="10 11">
    <name type="scientific">Limoniibacter endophyticus</name>
    <dbReference type="NCBI Taxonomy" id="1565040"/>
    <lineage>
        <taxon>Bacteria</taxon>
        <taxon>Pseudomonadati</taxon>
        <taxon>Pseudomonadota</taxon>
        <taxon>Alphaproteobacteria</taxon>
        <taxon>Hyphomicrobiales</taxon>
        <taxon>Bartonellaceae</taxon>
        <taxon>Limoniibacter</taxon>
    </lineage>
</organism>
<evidence type="ECO:0000256" key="2">
    <source>
        <dbReference type="ARBA" id="ARBA00022448"/>
    </source>
</evidence>
<reference evidence="10" key="2">
    <citation type="submission" date="2020-09" db="EMBL/GenBank/DDBJ databases">
        <authorList>
            <person name="Sun Q."/>
            <person name="Kim S."/>
        </authorList>
    </citation>
    <scope>NUCLEOTIDE SEQUENCE</scope>
    <source>
        <strain evidence="10">KCTC 42097</strain>
    </source>
</reference>
<evidence type="ECO:0000256" key="1">
    <source>
        <dbReference type="ARBA" id="ARBA00004141"/>
    </source>
</evidence>
<feature type="transmembrane region" description="Helical" evidence="8">
    <location>
        <begin position="22"/>
        <end position="43"/>
    </location>
</feature>
<feature type="transmembrane region" description="Helical" evidence="8">
    <location>
        <begin position="91"/>
        <end position="109"/>
    </location>
</feature>
<keyword evidence="3 8" id="KW-0812">Transmembrane</keyword>
<comment type="subcellular location">
    <subcellularLocation>
        <location evidence="1">Membrane</location>
        <topology evidence="1">Multi-pass membrane protein</topology>
    </subcellularLocation>
</comment>
<dbReference type="InterPro" id="IPR027469">
    <property type="entry name" value="Cation_efflux_TMD_sf"/>
</dbReference>
<accession>A0A8J3DSE7</accession>
<sequence>MTATAHTHDFLGEDHDRNEKRVWLVIFITAAMMVVEIVAGYAYGSMALIADGFHMSTHALAMLVAVGAYIYARRHRQDARFSFGTGKVGDLAGFASALMLGGFALFIAYESTVRLFNPVPISFGQAMLVAAIGLAVNLVCAFLLREDHTHHGHHHGHDHHHHEHSDDDRAHDHGPRHGARDNNLRAAYLHVLADALTSLLAIAALGLGAIWGWVWLDAVMGIVGAIIIGRWSFSLIRHSSAVLLDMVPDETLRNQVSSTVARLGGELTDLHIWQVGPGHNAAIVSVSSSEGKTVDDFKAALSGLAGLSHLTVELRVSAS</sequence>
<dbReference type="NCBIfam" id="NF033827">
    <property type="entry name" value="CDF_efflux_DmeF"/>
    <property type="match status" value="1"/>
</dbReference>
<evidence type="ECO:0000313" key="11">
    <source>
        <dbReference type="Proteomes" id="UP000641137"/>
    </source>
</evidence>
<dbReference type="Proteomes" id="UP000641137">
    <property type="component" value="Unassembled WGS sequence"/>
</dbReference>
<reference evidence="10" key="1">
    <citation type="journal article" date="2014" name="Int. J. Syst. Evol. Microbiol.">
        <title>Complete genome sequence of Corynebacterium casei LMG S-19264T (=DSM 44701T), isolated from a smear-ripened cheese.</title>
        <authorList>
            <consortium name="US DOE Joint Genome Institute (JGI-PGF)"/>
            <person name="Walter F."/>
            <person name="Albersmeier A."/>
            <person name="Kalinowski J."/>
            <person name="Ruckert C."/>
        </authorList>
    </citation>
    <scope>NUCLEOTIDE SEQUENCE</scope>
    <source>
        <strain evidence="10">KCTC 42097</strain>
    </source>
</reference>
<protein>
    <submittedName>
        <fullName evidence="10">Cation transporter</fullName>
    </submittedName>
</protein>
<comment type="caution">
    <text evidence="10">The sequence shown here is derived from an EMBL/GenBank/DDBJ whole genome shotgun (WGS) entry which is preliminary data.</text>
</comment>
<name>A0A8J3DSE7_9HYPH</name>
<keyword evidence="4 8" id="KW-1133">Transmembrane helix</keyword>
<dbReference type="GO" id="GO:0005385">
    <property type="term" value="F:zinc ion transmembrane transporter activity"/>
    <property type="evidence" value="ECO:0007669"/>
    <property type="project" value="InterPro"/>
</dbReference>
<dbReference type="InterPro" id="IPR045316">
    <property type="entry name" value="Msc2-like"/>
</dbReference>
<dbReference type="InterPro" id="IPR058533">
    <property type="entry name" value="Cation_efflux_TM"/>
</dbReference>
<evidence type="ECO:0000313" key="10">
    <source>
        <dbReference type="EMBL" id="GHC77653.1"/>
    </source>
</evidence>
<evidence type="ECO:0000256" key="3">
    <source>
        <dbReference type="ARBA" id="ARBA00022692"/>
    </source>
</evidence>
<dbReference type="RefSeq" id="WP_189491668.1">
    <property type="nucleotide sequence ID" value="NZ_BMZO01000010.1"/>
</dbReference>
<dbReference type="PANTHER" id="PTHR45755:SF4">
    <property type="entry name" value="ZINC TRANSPORTER 7"/>
    <property type="match status" value="1"/>
</dbReference>
<dbReference type="Pfam" id="PF01545">
    <property type="entry name" value="Cation_efflux"/>
    <property type="match status" value="1"/>
</dbReference>
<keyword evidence="11" id="KW-1185">Reference proteome</keyword>
<keyword evidence="5" id="KW-0406">Ion transport</keyword>
<feature type="transmembrane region" description="Helical" evidence="8">
    <location>
        <begin position="213"/>
        <end position="233"/>
    </location>
</feature>
<evidence type="ECO:0000256" key="5">
    <source>
        <dbReference type="ARBA" id="ARBA00023065"/>
    </source>
</evidence>
<dbReference type="AlphaFoldDB" id="A0A8J3DSE7"/>
<feature type="compositionally biased region" description="Basic and acidic residues" evidence="7">
    <location>
        <begin position="163"/>
        <end position="177"/>
    </location>
</feature>
<dbReference type="GO" id="GO:0006882">
    <property type="term" value="P:intracellular zinc ion homeostasis"/>
    <property type="evidence" value="ECO:0007669"/>
    <property type="project" value="InterPro"/>
</dbReference>